<gene>
    <name evidence="2" type="ORF">Bhyg_07779</name>
</gene>
<reference evidence="2" key="1">
    <citation type="submission" date="2022-07" db="EMBL/GenBank/DDBJ databases">
        <authorList>
            <person name="Trinca V."/>
            <person name="Uliana J.V.C."/>
            <person name="Torres T.T."/>
            <person name="Ward R.J."/>
            <person name="Monesi N."/>
        </authorList>
    </citation>
    <scope>NUCLEOTIDE SEQUENCE</scope>
    <source>
        <strain evidence="2">HSMRA1968</strain>
        <tissue evidence="2">Whole embryos</tissue>
    </source>
</reference>
<sequence>MTQKKPQRSKDKEVSHSGIDGHSTVPISLVDNDNLC</sequence>
<dbReference type="Proteomes" id="UP001151699">
    <property type="component" value="Chromosome B"/>
</dbReference>
<protein>
    <submittedName>
        <fullName evidence="2">Uncharacterized protein</fullName>
    </submittedName>
</protein>
<evidence type="ECO:0000256" key="1">
    <source>
        <dbReference type="SAM" id="MobiDB-lite"/>
    </source>
</evidence>
<accession>A0A9Q0S4A4</accession>
<feature type="region of interest" description="Disordered" evidence="1">
    <location>
        <begin position="1"/>
        <end position="36"/>
    </location>
</feature>
<dbReference type="EMBL" id="WJQU01000002">
    <property type="protein sequence ID" value="KAJ6642825.1"/>
    <property type="molecule type" value="Genomic_DNA"/>
</dbReference>
<keyword evidence="3" id="KW-1185">Reference proteome</keyword>
<comment type="caution">
    <text evidence="2">The sequence shown here is derived from an EMBL/GenBank/DDBJ whole genome shotgun (WGS) entry which is preliminary data.</text>
</comment>
<evidence type="ECO:0000313" key="3">
    <source>
        <dbReference type="Proteomes" id="UP001151699"/>
    </source>
</evidence>
<organism evidence="2 3">
    <name type="scientific">Pseudolycoriella hygida</name>
    <dbReference type="NCBI Taxonomy" id="35572"/>
    <lineage>
        <taxon>Eukaryota</taxon>
        <taxon>Metazoa</taxon>
        <taxon>Ecdysozoa</taxon>
        <taxon>Arthropoda</taxon>
        <taxon>Hexapoda</taxon>
        <taxon>Insecta</taxon>
        <taxon>Pterygota</taxon>
        <taxon>Neoptera</taxon>
        <taxon>Endopterygota</taxon>
        <taxon>Diptera</taxon>
        <taxon>Nematocera</taxon>
        <taxon>Sciaroidea</taxon>
        <taxon>Sciaridae</taxon>
        <taxon>Pseudolycoriella</taxon>
    </lineage>
</organism>
<evidence type="ECO:0000313" key="2">
    <source>
        <dbReference type="EMBL" id="KAJ6642825.1"/>
    </source>
</evidence>
<dbReference type="AlphaFoldDB" id="A0A9Q0S4A4"/>
<proteinExistence type="predicted"/>
<name>A0A9Q0S4A4_9DIPT</name>